<keyword evidence="1" id="KW-0732">Signal</keyword>
<evidence type="ECO:0000313" key="2">
    <source>
        <dbReference type="EMBL" id="KEJ95842.1"/>
    </source>
</evidence>
<dbReference type="GeneID" id="68869413"/>
<accession>A0A073JDN8</accession>
<name>A0A073JDN8_9RHOB</name>
<evidence type="ECO:0000256" key="1">
    <source>
        <dbReference type="SAM" id="SignalP"/>
    </source>
</evidence>
<dbReference type="EMBL" id="JAMD01000005">
    <property type="protein sequence ID" value="KEJ95842.1"/>
    <property type="molecule type" value="Genomic_DNA"/>
</dbReference>
<dbReference type="Proteomes" id="UP000027746">
    <property type="component" value="Unassembled WGS sequence"/>
</dbReference>
<feature type="signal peptide" evidence="1">
    <location>
        <begin position="1"/>
        <end position="23"/>
    </location>
</feature>
<feature type="chain" id="PRO_5001691918" evidence="1">
    <location>
        <begin position="24"/>
        <end position="225"/>
    </location>
</feature>
<protein>
    <submittedName>
        <fullName evidence="2">Uncharacterized protein</fullName>
    </submittedName>
</protein>
<dbReference type="AlphaFoldDB" id="A0A073JDN8"/>
<keyword evidence="3" id="KW-1185">Reference proteome</keyword>
<dbReference type="RefSeq" id="WP_051694325.1">
    <property type="nucleotide sequence ID" value="NZ_CP054599.1"/>
</dbReference>
<reference evidence="2 3" key="1">
    <citation type="submission" date="2014-01" db="EMBL/GenBank/DDBJ databases">
        <title>Sulfitobacter sp. H3 (MCCC 1A00686) Genome Sequencing.</title>
        <authorList>
            <person name="Lai Q."/>
            <person name="Hong Z."/>
        </authorList>
    </citation>
    <scope>NUCLEOTIDE SEQUENCE [LARGE SCALE GENOMIC DNA]</scope>
    <source>
        <strain evidence="2 3">H3</strain>
    </source>
</reference>
<sequence>MIPKRTSLWCSACAALVLADAAAACDTPVCVVDPDTLALTRIITFDDQPASFGPGIHHDTVLELNGARFGERFSGQSLGTMGTHDNVTGAALGPPLVLIAGDPGQNLALVHMGGAARTVLVGYGTAGFPKRDAQGEGAIAVQFDRDQPALAFDLRGGEGGTAQVQFLRRDGSSLGTLQLGPLGEDSFGFSRSDGASDIAGFVLSNFDDQGLALDNLRFGPPPDLG</sequence>
<organism evidence="2 3">
    <name type="scientific">Pseudosulfitobacter pseudonitzschiae</name>
    <dbReference type="NCBI Taxonomy" id="1402135"/>
    <lineage>
        <taxon>Bacteria</taxon>
        <taxon>Pseudomonadati</taxon>
        <taxon>Pseudomonadota</taxon>
        <taxon>Alphaproteobacteria</taxon>
        <taxon>Rhodobacterales</taxon>
        <taxon>Roseobacteraceae</taxon>
        <taxon>Pseudosulfitobacter</taxon>
    </lineage>
</organism>
<dbReference type="OrthoDB" id="7838899at2"/>
<proteinExistence type="predicted"/>
<comment type="caution">
    <text evidence="2">The sequence shown here is derived from an EMBL/GenBank/DDBJ whole genome shotgun (WGS) entry which is preliminary data.</text>
</comment>
<evidence type="ECO:0000313" key="3">
    <source>
        <dbReference type="Proteomes" id="UP000027746"/>
    </source>
</evidence>
<gene>
    <name evidence="2" type="ORF">SUH3_20245</name>
</gene>